<accession>A0A310SNC0</accession>
<gene>
    <name evidence="1" type="ORF">WN48_03433</name>
</gene>
<evidence type="ECO:0000313" key="2">
    <source>
        <dbReference type="Proteomes" id="UP000250275"/>
    </source>
</evidence>
<protein>
    <submittedName>
        <fullName evidence="1">Uncharacterized protein</fullName>
    </submittedName>
</protein>
<name>A0A310SNC0_9HYME</name>
<sequence length="75" mass="8458">MFSGNYSNYLIEKDPIDMIVTGGKGWLTFPETRLNGFESNAFRDFFATPSRIIDANRCQAELKENALATPVSLEH</sequence>
<dbReference type="EMBL" id="KQ761976">
    <property type="protein sequence ID" value="OAD56429.1"/>
    <property type="molecule type" value="Genomic_DNA"/>
</dbReference>
<dbReference type="AlphaFoldDB" id="A0A310SNC0"/>
<proteinExistence type="predicted"/>
<organism evidence="1 2">
    <name type="scientific">Eufriesea mexicana</name>
    <dbReference type="NCBI Taxonomy" id="516756"/>
    <lineage>
        <taxon>Eukaryota</taxon>
        <taxon>Metazoa</taxon>
        <taxon>Ecdysozoa</taxon>
        <taxon>Arthropoda</taxon>
        <taxon>Hexapoda</taxon>
        <taxon>Insecta</taxon>
        <taxon>Pterygota</taxon>
        <taxon>Neoptera</taxon>
        <taxon>Endopterygota</taxon>
        <taxon>Hymenoptera</taxon>
        <taxon>Apocrita</taxon>
        <taxon>Aculeata</taxon>
        <taxon>Apoidea</taxon>
        <taxon>Anthophila</taxon>
        <taxon>Apidae</taxon>
        <taxon>Eufriesea</taxon>
    </lineage>
</organism>
<reference evidence="1 2" key="1">
    <citation type="submission" date="2015-07" db="EMBL/GenBank/DDBJ databases">
        <title>The genome of Eufriesea mexicana.</title>
        <authorList>
            <person name="Pan H."/>
            <person name="Kapheim K."/>
        </authorList>
    </citation>
    <scope>NUCLEOTIDE SEQUENCE [LARGE SCALE GENOMIC DNA]</scope>
    <source>
        <strain evidence="1">0111107269</strain>
        <tissue evidence="1">Whole body</tissue>
    </source>
</reference>
<dbReference type="Proteomes" id="UP000250275">
    <property type="component" value="Unassembled WGS sequence"/>
</dbReference>
<keyword evidence="2" id="KW-1185">Reference proteome</keyword>
<evidence type="ECO:0000313" key="1">
    <source>
        <dbReference type="EMBL" id="OAD56429.1"/>
    </source>
</evidence>